<gene>
    <name evidence="1" type="ORF">GCM10023149_50710</name>
</gene>
<evidence type="ECO:0000313" key="1">
    <source>
        <dbReference type="EMBL" id="GAA4339779.1"/>
    </source>
</evidence>
<comment type="caution">
    <text evidence="1">The sequence shown here is derived from an EMBL/GenBank/DDBJ whole genome shotgun (WGS) entry which is preliminary data.</text>
</comment>
<evidence type="ECO:0000313" key="2">
    <source>
        <dbReference type="Proteomes" id="UP001500582"/>
    </source>
</evidence>
<dbReference type="RefSeq" id="WP_345214026.1">
    <property type="nucleotide sequence ID" value="NZ_BAABFT010000024.1"/>
</dbReference>
<proteinExistence type="predicted"/>
<organism evidence="1 2">
    <name type="scientific">Mucilaginibacter gynuensis</name>
    <dbReference type="NCBI Taxonomy" id="1302236"/>
    <lineage>
        <taxon>Bacteria</taxon>
        <taxon>Pseudomonadati</taxon>
        <taxon>Bacteroidota</taxon>
        <taxon>Sphingobacteriia</taxon>
        <taxon>Sphingobacteriales</taxon>
        <taxon>Sphingobacteriaceae</taxon>
        <taxon>Mucilaginibacter</taxon>
    </lineage>
</organism>
<accession>A0ABP8HIH1</accession>
<protein>
    <submittedName>
        <fullName evidence="1">CotH kinase family protein</fullName>
    </submittedName>
</protein>
<dbReference type="PANTHER" id="PTHR40050:SF1">
    <property type="entry name" value="INNER SPORE COAT PROTEIN H"/>
    <property type="match status" value="1"/>
</dbReference>
<sequence>MLNFNRLALYAIFPVLLLASCSKKTTEVDPDPVVPEPPKENIVKTLDSFVFKTTKNFLIQQAITGNIVGDTVFVNTFAGTDLSVLIPEFTFKGGVITVNNKVQVSGVTANDYSKKVQYTITAKDSTKKTYTIKFTDTGLPAIYISTNGVPIDSKEVYVAGNIKIAGDIAGTILYEGKTTIKGRGNSTWNMPKKPYRIKLDKKAGLLGMAESKNWVLLANYADKTLMRNELAFELSRHSGLAFTPNSRYVEVFVNGLYAGNYQLTEQIKEGKTLVNIEEQADGTTSMPDISGGYLVELDGFADGEPVHFYTGRSMPITVKYPDEDVINQQQKYYISNHFQKFEDALFADNFTDPVNGYRKYFDVDSYVNYYLVNEVMGNSDIFWSTYMYKKRNDDKIYTGPVWDFDIAANNDDRLGDAVNKLMFNAGHDTHTWIDRLMQDPAFRQKIRSRWNELKMQTNTLPNTVDALAKKLAVSQSRNFIKWDILSLKVYREFQVAGTYDKEVQYLKTYLTNRINWLDTKFNSSEYQ</sequence>
<dbReference type="Pfam" id="PF08757">
    <property type="entry name" value="CotH"/>
    <property type="match status" value="1"/>
</dbReference>
<keyword evidence="1" id="KW-0418">Kinase</keyword>
<name>A0ABP8HIH1_9SPHI</name>
<keyword evidence="2" id="KW-1185">Reference proteome</keyword>
<dbReference type="Proteomes" id="UP001500582">
    <property type="component" value="Unassembled WGS sequence"/>
</dbReference>
<dbReference type="Gene3D" id="2.60.40.2340">
    <property type="match status" value="1"/>
</dbReference>
<dbReference type="PROSITE" id="PS51257">
    <property type="entry name" value="PROKAR_LIPOPROTEIN"/>
    <property type="match status" value="1"/>
</dbReference>
<dbReference type="PANTHER" id="PTHR40050">
    <property type="entry name" value="INNER SPORE COAT PROTEIN H"/>
    <property type="match status" value="1"/>
</dbReference>
<reference evidence="2" key="1">
    <citation type="journal article" date="2019" name="Int. J. Syst. Evol. Microbiol.">
        <title>The Global Catalogue of Microorganisms (GCM) 10K type strain sequencing project: providing services to taxonomists for standard genome sequencing and annotation.</title>
        <authorList>
            <consortium name="The Broad Institute Genomics Platform"/>
            <consortium name="The Broad Institute Genome Sequencing Center for Infectious Disease"/>
            <person name="Wu L."/>
            <person name="Ma J."/>
        </authorList>
    </citation>
    <scope>NUCLEOTIDE SEQUENCE [LARGE SCALE GENOMIC DNA]</scope>
    <source>
        <strain evidence="2">JCM 17705</strain>
    </source>
</reference>
<dbReference type="GO" id="GO:0016301">
    <property type="term" value="F:kinase activity"/>
    <property type="evidence" value="ECO:0007669"/>
    <property type="project" value="UniProtKB-KW"/>
</dbReference>
<dbReference type="InterPro" id="IPR014867">
    <property type="entry name" value="Spore_coat_CotH_CotH2/3/7"/>
</dbReference>
<dbReference type="EMBL" id="BAABFT010000024">
    <property type="protein sequence ID" value="GAA4339779.1"/>
    <property type="molecule type" value="Genomic_DNA"/>
</dbReference>
<keyword evidence="1" id="KW-0808">Transferase</keyword>